<reference evidence="10" key="1">
    <citation type="journal article" date="2019" name="Int. J. Syst. Evol. Microbiol.">
        <title>The Global Catalogue of Microorganisms (GCM) 10K type strain sequencing project: providing services to taxonomists for standard genome sequencing and annotation.</title>
        <authorList>
            <consortium name="The Broad Institute Genomics Platform"/>
            <consortium name="The Broad Institute Genome Sequencing Center for Infectious Disease"/>
            <person name="Wu L."/>
            <person name="Ma J."/>
        </authorList>
    </citation>
    <scope>NUCLEOTIDE SEQUENCE [LARGE SCALE GENOMIC DNA]</scope>
    <source>
        <strain evidence="10">CCUG 61696</strain>
    </source>
</reference>
<evidence type="ECO:0000256" key="7">
    <source>
        <dbReference type="ARBA" id="ARBA00023136"/>
    </source>
</evidence>
<evidence type="ECO:0000256" key="1">
    <source>
        <dbReference type="ARBA" id="ARBA00004651"/>
    </source>
</evidence>
<dbReference type="RefSeq" id="WP_378777836.1">
    <property type="nucleotide sequence ID" value="NZ_JBHTMX010000433.1"/>
</dbReference>
<proteinExistence type="inferred from homology"/>
<evidence type="ECO:0000256" key="3">
    <source>
        <dbReference type="ARBA" id="ARBA00022448"/>
    </source>
</evidence>
<dbReference type="Gene3D" id="1.10.3470.10">
    <property type="entry name" value="ABC transporter involved in vitamin B12 uptake, BtuC"/>
    <property type="match status" value="1"/>
</dbReference>
<keyword evidence="6 8" id="KW-1133">Transmembrane helix</keyword>
<feature type="transmembrane region" description="Helical" evidence="8">
    <location>
        <begin position="39"/>
        <end position="57"/>
    </location>
</feature>
<keyword evidence="5 8" id="KW-0812">Transmembrane</keyword>
<feature type="transmembrane region" description="Helical" evidence="8">
    <location>
        <begin position="64"/>
        <end position="84"/>
    </location>
</feature>
<evidence type="ECO:0000256" key="8">
    <source>
        <dbReference type="SAM" id="Phobius"/>
    </source>
</evidence>
<name>A0ABW3ZDN9_9HYPH</name>
<evidence type="ECO:0000256" key="5">
    <source>
        <dbReference type="ARBA" id="ARBA00022692"/>
    </source>
</evidence>
<dbReference type="Pfam" id="PF01032">
    <property type="entry name" value="FecCD"/>
    <property type="match status" value="1"/>
</dbReference>
<comment type="similarity">
    <text evidence="2">Belongs to the binding-protein-dependent transport system permease family. FecCD subfamily.</text>
</comment>
<organism evidence="9 10">
    <name type="scientific">Methylopila musalis</name>
    <dbReference type="NCBI Taxonomy" id="1134781"/>
    <lineage>
        <taxon>Bacteria</taxon>
        <taxon>Pseudomonadati</taxon>
        <taxon>Pseudomonadota</taxon>
        <taxon>Alphaproteobacteria</taxon>
        <taxon>Hyphomicrobiales</taxon>
        <taxon>Methylopilaceae</taxon>
        <taxon>Methylopila</taxon>
    </lineage>
</organism>
<evidence type="ECO:0000313" key="10">
    <source>
        <dbReference type="Proteomes" id="UP001597171"/>
    </source>
</evidence>
<evidence type="ECO:0000313" key="9">
    <source>
        <dbReference type="EMBL" id="MFD1333932.1"/>
    </source>
</evidence>
<keyword evidence="10" id="KW-1185">Reference proteome</keyword>
<sequence length="87" mass="8600">LASLLTAAAAQVAGPLSFVGLVAPHLALASGLTRAGPHLAGSALVGAAVTAIADTLARTLIAPYQLPLGLFASLLGGAYLMAVLRRR</sequence>
<evidence type="ECO:0000256" key="6">
    <source>
        <dbReference type="ARBA" id="ARBA00022989"/>
    </source>
</evidence>
<accession>A0ABW3ZDN9</accession>
<dbReference type="EMBL" id="JBHTMX010000433">
    <property type="protein sequence ID" value="MFD1333932.1"/>
    <property type="molecule type" value="Genomic_DNA"/>
</dbReference>
<protein>
    <submittedName>
        <fullName evidence="9">Iron chelate uptake ABC transporter family permease subunit</fullName>
    </submittedName>
</protein>
<gene>
    <name evidence="9" type="ORF">ACFQ4O_18150</name>
</gene>
<dbReference type="SUPFAM" id="SSF81345">
    <property type="entry name" value="ABC transporter involved in vitamin B12 uptake, BtuC"/>
    <property type="match status" value="1"/>
</dbReference>
<feature type="non-terminal residue" evidence="9">
    <location>
        <position position="1"/>
    </location>
</feature>
<keyword evidence="7 8" id="KW-0472">Membrane</keyword>
<keyword evidence="3" id="KW-0813">Transport</keyword>
<dbReference type="PANTHER" id="PTHR30472">
    <property type="entry name" value="FERRIC ENTEROBACTIN TRANSPORT SYSTEM PERMEASE PROTEIN"/>
    <property type="match status" value="1"/>
</dbReference>
<keyword evidence="4" id="KW-1003">Cell membrane</keyword>
<dbReference type="Proteomes" id="UP001597171">
    <property type="component" value="Unassembled WGS sequence"/>
</dbReference>
<dbReference type="InterPro" id="IPR037294">
    <property type="entry name" value="ABC_BtuC-like"/>
</dbReference>
<dbReference type="InterPro" id="IPR000522">
    <property type="entry name" value="ABC_transptr_permease_BtuC"/>
</dbReference>
<dbReference type="PANTHER" id="PTHR30472:SF37">
    <property type="entry name" value="FE(3+) DICITRATE TRANSPORT SYSTEM PERMEASE PROTEIN FECD-RELATED"/>
    <property type="match status" value="1"/>
</dbReference>
<comment type="caution">
    <text evidence="9">The sequence shown here is derived from an EMBL/GenBank/DDBJ whole genome shotgun (WGS) entry which is preliminary data.</text>
</comment>
<evidence type="ECO:0000256" key="2">
    <source>
        <dbReference type="ARBA" id="ARBA00007935"/>
    </source>
</evidence>
<comment type="subcellular location">
    <subcellularLocation>
        <location evidence="1">Cell membrane</location>
        <topology evidence="1">Multi-pass membrane protein</topology>
    </subcellularLocation>
</comment>
<evidence type="ECO:0000256" key="4">
    <source>
        <dbReference type="ARBA" id="ARBA00022475"/>
    </source>
</evidence>